<name>A0A7W7FYB2_9PSEU</name>
<proteinExistence type="predicted"/>
<gene>
    <name evidence="2" type="ORF">HNR67_005987</name>
</gene>
<organism evidence="2 3">
    <name type="scientific">Crossiella cryophila</name>
    <dbReference type="NCBI Taxonomy" id="43355"/>
    <lineage>
        <taxon>Bacteria</taxon>
        <taxon>Bacillati</taxon>
        <taxon>Actinomycetota</taxon>
        <taxon>Actinomycetes</taxon>
        <taxon>Pseudonocardiales</taxon>
        <taxon>Pseudonocardiaceae</taxon>
        <taxon>Crossiella</taxon>
    </lineage>
</organism>
<evidence type="ECO:0000313" key="2">
    <source>
        <dbReference type="EMBL" id="MBB4679869.1"/>
    </source>
</evidence>
<comment type="caution">
    <text evidence="2">The sequence shown here is derived from an EMBL/GenBank/DDBJ whole genome shotgun (WGS) entry which is preliminary data.</text>
</comment>
<dbReference type="AlphaFoldDB" id="A0A7W7FYB2"/>
<dbReference type="EMBL" id="JACHMH010000001">
    <property type="protein sequence ID" value="MBB4679869.1"/>
    <property type="molecule type" value="Genomic_DNA"/>
</dbReference>
<evidence type="ECO:0000313" key="3">
    <source>
        <dbReference type="Proteomes" id="UP000533598"/>
    </source>
</evidence>
<dbReference type="Proteomes" id="UP000533598">
    <property type="component" value="Unassembled WGS sequence"/>
</dbReference>
<feature type="transmembrane region" description="Helical" evidence="1">
    <location>
        <begin position="37"/>
        <end position="62"/>
    </location>
</feature>
<evidence type="ECO:0000256" key="1">
    <source>
        <dbReference type="SAM" id="Phobius"/>
    </source>
</evidence>
<dbReference type="Pfam" id="PF05108">
    <property type="entry name" value="T7SS_ESX1_EccB"/>
    <property type="match status" value="1"/>
</dbReference>
<keyword evidence="1" id="KW-0472">Membrane</keyword>
<accession>A0A7W7FYB2</accession>
<dbReference type="InterPro" id="IPR007795">
    <property type="entry name" value="T7SS_EccB"/>
</dbReference>
<keyword evidence="3" id="KW-1185">Reference proteome</keyword>
<dbReference type="RefSeq" id="WP_185005568.1">
    <property type="nucleotide sequence ID" value="NZ_BAAAUI010000017.1"/>
</dbReference>
<sequence length="95" mass="10417">MQTQKDHVEAYQFMMGRMSASLVLGDPSLLEVPARRAWTGFLVGIGITFLIGLGFFLYGLIVHLTAPKPATRPQAAEYSLQVDHHASEGGQSWLS</sequence>
<reference evidence="2 3" key="1">
    <citation type="submission" date="2020-08" db="EMBL/GenBank/DDBJ databases">
        <title>Sequencing the genomes of 1000 actinobacteria strains.</title>
        <authorList>
            <person name="Klenk H.-P."/>
        </authorList>
    </citation>
    <scope>NUCLEOTIDE SEQUENCE [LARGE SCALE GENOMIC DNA]</scope>
    <source>
        <strain evidence="2 3">DSM 44230</strain>
    </source>
</reference>
<keyword evidence="1" id="KW-0812">Transmembrane</keyword>
<keyword evidence="1" id="KW-1133">Transmembrane helix</keyword>
<protein>
    <submittedName>
        <fullName evidence="2">Uncharacterized protein</fullName>
    </submittedName>
</protein>